<dbReference type="SUPFAM" id="SSF52833">
    <property type="entry name" value="Thioredoxin-like"/>
    <property type="match status" value="1"/>
</dbReference>
<dbReference type="OrthoDB" id="8772754at2"/>
<feature type="domain" description="GST N-terminal" evidence="1">
    <location>
        <begin position="1"/>
        <end position="81"/>
    </location>
</feature>
<keyword evidence="3" id="KW-0808">Transferase</keyword>
<dbReference type="CDD" id="cd03188">
    <property type="entry name" value="GST_C_Beta"/>
    <property type="match status" value="1"/>
</dbReference>
<dbReference type="Gene3D" id="1.20.1050.10">
    <property type="match status" value="1"/>
</dbReference>
<dbReference type="PROSITE" id="PS50404">
    <property type="entry name" value="GST_NTER"/>
    <property type="match status" value="1"/>
</dbReference>
<dbReference type="SFLD" id="SFLDG00358">
    <property type="entry name" value="Main_(cytGST)"/>
    <property type="match status" value="1"/>
</dbReference>
<dbReference type="CDD" id="cd03057">
    <property type="entry name" value="GST_N_Beta"/>
    <property type="match status" value="1"/>
</dbReference>
<dbReference type="AlphaFoldDB" id="A0A150QDZ1"/>
<evidence type="ECO:0000259" key="2">
    <source>
        <dbReference type="PROSITE" id="PS50405"/>
    </source>
</evidence>
<dbReference type="PANTHER" id="PTHR44051:SF8">
    <property type="entry name" value="GLUTATHIONE S-TRANSFERASE GSTA"/>
    <property type="match status" value="1"/>
</dbReference>
<name>A0A150QDZ1_SORCE</name>
<dbReference type="PROSITE" id="PS50405">
    <property type="entry name" value="GST_CTER"/>
    <property type="match status" value="1"/>
</dbReference>
<dbReference type="Gene3D" id="3.40.30.10">
    <property type="entry name" value="Glutaredoxin"/>
    <property type="match status" value="1"/>
</dbReference>
<dbReference type="GO" id="GO:0016740">
    <property type="term" value="F:transferase activity"/>
    <property type="evidence" value="ECO:0007669"/>
    <property type="project" value="UniProtKB-KW"/>
</dbReference>
<dbReference type="SFLD" id="SFLDG01150">
    <property type="entry name" value="Main.1:_Beta-like"/>
    <property type="match status" value="1"/>
</dbReference>
<comment type="caution">
    <text evidence="3">The sequence shown here is derived from an EMBL/GenBank/DDBJ whole genome shotgun (WGS) entry which is preliminary data.</text>
</comment>
<evidence type="ECO:0000313" key="4">
    <source>
        <dbReference type="Proteomes" id="UP000075260"/>
    </source>
</evidence>
<dbReference type="NCBIfam" id="NF007831">
    <property type="entry name" value="PRK10542.1"/>
    <property type="match status" value="1"/>
</dbReference>
<gene>
    <name evidence="3" type="ORF">BE15_00680</name>
</gene>
<proteinExistence type="predicted"/>
<dbReference type="InterPro" id="IPR004046">
    <property type="entry name" value="GST_C"/>
</dbReference>
<dbReference type="SUPFAM" id="SSF47616">
    <property type="entry name" value="GST C-terminal domain-like"/>
    <property type="match status" value="1"/>
</dbReference>
<feature type="domain" description="GST C-terminal" evidence="2">
    <location>
        <begin position="87"/>
        <end position="206"/>
    </location>
</feature>
<organism evidence="3 4">
    <name type="scientific">Sorangium cellulosum</name>
    <name type="common">Polyangium cellulosum</name>
    <dbReference type="NCBI Taxonomy" id="56"/>
    <lineage>
        <taxon>Bacteria</taxon>
        <taxon>Pseudomonadati</taxon>
        <taxon>Myxococcota</taxon>
        <taxon>Polyangia</taxon>
        <taxon>Polyangiales</taxon>
        <taxon>Polyangiaceae</taxon>
        <taxon>Sorangium</taxon>
    </lineage>
</organism>
<dbReference type="EMBL" id="JEMA01000766">
    <property type="protein sequence ID" value="KYF66181.1"/>
    <property type="molecule type" value="Genomic_DNA"/>
</dbReference>
<dbReference type="RefSeq" id="WP_061610665.1">
    <property type="nucleotide sequence ID" value="NZ_JEMA01000766.1"/>
</dbReference>
<evidence type="ECO:0000313" key="3">
    <source>
        <dbReference type="EMBL" id="KYF66181.1"/>
    </source>
</evidence>
<dbReference type="InterPro" id="IPR036249">
    <property type="entry name" value="Thioredoxin-like_sf"/>
</dbReference>
<sequence>MKLYFSPGACSLSPHIVAREVGIELTLDKVDLASKKTSSGRDFSAINAKGYVPALELDGGEVLTEGPAIVQYLADQKPEAKLVPPPGTMARYRVQEMLGYINAELHKSYSPLFNPKTSPEQRQEREEYLRKRYGVIEAALAKGPYLFGEQFTVVDAYLFTVTSWSNFVKLDLSAFPNLLAFQRRVAARPAVQGAMRAEGLPVEGGK</sequence>
<dbReference type="InterPro" id="IPR040079">
    <property type="entry name" value="Glutathione_S-Trfase"/>
</dbReference>
<dbReference type="Pfam" id="PF13409">
    <property type="entry name" value="GST_N_2"/>
    <property type="match status" value="1"/>
</dbReference>
<reference evidence="3 4" key="1">
    <citation type="submission" date="2014-02" db="EMBL/GenBank/DDBJ databases">
        <title>The small core and large imbalanced accessory genome model reveals a collaborative survival strategy of Sorangium cellulosum strains in nature.</title>
        <authorList>
            <person name="Han K."/>
            <person name="Peng R."/>
            <person name="Blom J."/>
            <person name="Li Y.-Z."/>
        </authorList>
    </citation>
    <scope>NUCLEOTIDE SEQUENCE [LARGE SCALE GENOMIC DNA]</scope>
    <source>
        <strain evidence="3 4">So0008-312</strain>
    </source>
</reference>
<dbReference type="PANTHER" id="PTHR44051">
    <property type="entry name" value="GLUTATHIONE S-TRANSFERASE-RELATED"/>
    <property type="match status" value="1"/>
</dbReference>
<protein>
    <submittedName>
        <fullName evidence="3">Glutathione S-transferase</fullName>
    </submittedName>
</protein>
<dbReference type="InterPro" id="IPR036282">
    <property type="entry name" value="Glutathione-S-Trfase_C_sf"/>
</dbReference>
<dbReference type="Pfam" id="PF00043">
    <property type="entry name" value="GST_C"/>
    <property type="match status" value="1"/>
</dbReference>
<dbReference type="InterPro" id="IPR004045">
    <property type="entry name" value="Glutathione_S-Trfase_N"/>
</dbReference>
<dbReference type="SFLD" id="SFLDS00019">
    <property type="entry name" value="Glutathione_Transferase_(cytos"/>
    <property type="match status" value="1"/>
</dbReference>
<dbReference type="Proteomes" id="UP000075260">
    <property type="component" value="Unassembled WGS sequence"/>
</dbReference>
<dbReference type="InterPro" id="IPR010987">
    <property type="entry name" value="Glutathione-S-Trfase_C-like"/>
</dbReference>
<evidence type="ECO:0000259" key="1">
    <source>
        <dbReference type="PROSITE" id="PS50404"/>
    </source>
</evidence>
<accession>A0A150QDZ1</accession>